<dbReference type="AlphaFoldDB" id="A0A679JC52"/>
<name>A0A679JC52_9HYPH</name>
<proteinExistence type="predicted"/>
<dbReference type="EMBL" id="LR743505">
    <property type="protein sequence ID" value="CAA2108956.1"/>
    <property type="molecule type" value="Genomic_DNA"/>
</dbReference>
<evidence type="ECO:0000313" key="1">
    <source>
        <dbReference type="EMBL" id="CAA2108956.1"/>
    </source>
</evidence>
<reference evidence="1" key="1">
    <citation type="submission" date="2019-12" db="EMBL/GenBank/DDBJ databases">
        <authorList>
            <person name="Cremers G."/>
        </authorList>
    </citation>
    <scope>NUCLEOTIDE SEQUENCE</scope>
    <source>
        <strain evidence="1">Mbul1</strain>
        <plasmid evidence="1">2</plasmid>
    </source>
</reference>
<protein>
    <submittedName>
        <fullName evidence="1">Uncharacterized protein</fullName>
    </submittedName>
</protein>
<accession>A0A679JC52</accession>
<keyword evidence="1" id="KW-0614">Plasmid</keyword>
<organism evidence="1">
    <name type="scientific">Methylobacterium bullatum</name>
    <dbReference type="NCBI Taxonomy" id="570505"/>
    <lineage>
        <taxon>Bacteria</taxon>
        <taxon>Pseudomonadati</taxon>
        <taxon>Pseudomonadota</taxon>
        <taxon>Alphaproteobacteria</taxon>
        <taxon>Hyphomicrobiales</taxon>
        <taxon>Methylobacteriaceae</taxon>
        <taxon>Methylobacterium</taxon>
    </lineage>
</organism>
<sequence>MADETHPLFPVIKADMESLTAILGISQSGEAASMLCTLVMATASFLDMKGMFPRESSGAVLAHLVTVARCGGQDGSGSLDAMQALAETLMASKPAGGVDAAD</sequence>
<gene>
    <name evidence="1" type="ORF">MBUL_04449</name>
</gene>
<geneLocation type="plasmid" evidence="1">
    <name>2</name>
</geneLocation>